<dbReference type="AlphaFoldDB" id="A0A370U8W7"/>
<name>A0A370U8W7_9GAMM</name>
<dbReference type="PANTHER" id="PTHR46825:SF9">
    <property type="entry name" value="BETA-LACTAMASE-RELATED DOMAIN-CONTAINING PROTEIN"/>
    <property type="match status" value="1"/>
</dbReference>
<dbReference type="PANTHER" id="PTHR46825">
    <property type="entry name" value="D-ALANYL-D-ALANINE-CARBOXYPEPTIDASE/ENDOPEPTIDASE AMPH"/>
    <property type="match status" value="1"/>
</dbReference>
<dbReference type="OrthoDB" id="5377431at2"/>
<dbReference type="InterPro" id="IPR012338">
    <property type="entry name" value="Beta-lactam/transpept-like"/>
</dbReference>
<proteinExistence type="predicted"/>
<protein>
    <recommendedName>
        <fullName evidence="1">Beta-lactamase-related domain-containing protein</fullName>
    </recommendedName>
</protein>
<accession>A0A370U8W7</accession>
<dbReference type="InterPro" id="IPR001466">
    <property type="entry name" value="Beta-lactam-related"/>
</dbReference>
<keyword evidence="3" id="KW-1185">Reference proteome</keyword>
<feature type="domain" description="Beta-lactamase-related" evidence="1">
    <location>
        <begin position="10"/>
        <end position="116"/>
    </location>
</feature>
<organism evidence="2 3">
    <name type="scientific">Marinomonas piezotolerans</name>
    <dbReference type="NCBI Taxonomy" id="2213058"/>
    <lineage>
        <taxon>Bacteria</taxon>
        <taxon>Pseudomonadati</taxon>
        <taxon>Pseudomonadota</taxon>
        <taxon>Gammaproteobacteria</taxon>
        <taxon>Oceanospirillales</taxon>
        <taxon>Oceanospirillaceae</taxon>
        <taxon>Marinomonas</taxon>
    </lineage>
</organism>
<sequence>MKIHSELDFYERVTIRNLLHHTSGIPDYMRMVMKYRKGEELFTISEMINLYKKERPKLNFKPSEKFEYSNTGYVLLSEIVARVSNQTFSEFMWENIFSVLGMKDTQVFNLISEGAPSNRVYVFLANATP</sequence>
<dbReference type="EMBL" id="QKRA01000004">
    <property type="protein sequence ID" value="RDL44183.1"/>
    <property type="molecule type" value="Genomic_DNA"/>
</dbReference>
<dbReference type="SUPFAM" id="SSF56601">
    <property type="entry name" value="beta-lactamase/transpeptidase-like"/>
    <property type="match status" value="1"/>
</dbReference>
<dbReference type="Pfam" id="PF00144">
    <property type="entry name" value="Beta-lactamase"/>
    <property type="match status" value="1"/>
</dbReference>
<dbReference type="Gene3D" id="3.40.710.10">
    <property type="entry name" value="DD-peptidase/beta-lactamase superfamily"/>
    <property type="match status" value="1"/>
</dbReference>
<gene>
    <name evidence="2" type="ORF">DN730_11180</name>
</gene>
<reference evidence="2 3" key="1">
    <citation type="submission" date="2018-06" db="EMBL/GenBank/DDBJ databases">
        <title>Marinomonas sp. YLB-05 draft genome sequence.</title>
        <authorList>
            <person name="Yu L."/>
            <person name="Tang X."/>
        </authorList>
    </citation>
    <scope>NUCLEOTIDE SEQUENCE [LARGE SCALE GENOMIC DNA]</scope>
    <source>
        <strain evidence="2 3">YLB-05</strain>
    </source>
</reference>
<dbReference type="InterPro" id="IPR050491">
    <property type="entry name" value="AmpC-like"/>
</dbReference>
<evidence type="ECO:0000313" key="2">
    <source>
        <dbReference type="EMBL" id="RDL44183.1"/>
    </source>
</evidence>
<evidence type="ECO:0000313" key="3">
    <source>
        <dbReference type="Proteomes" id="UP000254326"/>
    </source>
</evidence>
<evidence type="ECO:0000259" key="1">
    <source>
        <dbReference type="Pfam" id="PF00144"/>
    </source>
</evidence>
<comment type="caution">
    <text evidence="2">The sequence shown here is derived from an EMBL/GenBank/DDBJ whole genome shotgun (WGS) entry which is preliminary data.</text>
</comment>
<dbReference type="Proteomes" id="UP000254326">
    <property type="component" value="Unassembled WGS sequence"/>
</dbReference>